<evidence type="ECO:0000259" key="6">
    <source>
        <dbReference type="PROSITE" id="PS00715"/>
    </source>
</evidence>
<dbReference type="GO" id="GO:0003677">
    <property type="term" value="F:DNA binding"/>
    <property type="evidence" value="ECO:0007669"/>
    <property type="project" value="UniProtKB-KW"/>
</dbReference>
<dbReference type="GO" id="GO:0006352">
    <property type="term" value="P:DNA-templated transcription initiation"/>
    <property type="evidence" value="ECO:0007669"/>
    <property type="project" value="InterPro"/>
</dbReference>
<dbReference type="SUPFAM" id="SSF88659">
    <property type="entry name" value="Sigma3 and sigma4 domains of RNA polymerase sigma factors"/>
    <property type="match status" value="2"/>
</dbReference>
<dbReference type="Gene3D" id="1.10.1740.10">
    <property type="match status" value="1"/>
</dbReference>
<keyword evidence="2 5" id="KW-0731">Sigma factor</keyword>
<accession>A0A1I1E535</accession>
<proteinExistence type="inferred from homology"/>
<dbReference type="AlphaFoldDB" id="A0A1I1E535"/>
<comment type="function">
    <text evidence="5">Sigma factors are initiation factors that promote the attachment of RNA polymerase to specific initiation sites and are then released.</text>
</comment>
<feature type="domain" description="RNA polymerase sigma-70" evidence="6">
    <location>
        <begin position="58"/>
        <end position="71"/>
    </location>
</feature>
<dbReference type="NCBIfam" id="NF005413">
    <property type="entry name" value="PRK06986.1"/>
    <property type="match status" value="1"/>
</dbReference>
<dbReference type="InterPro" id="IPR007630">
    <property type="entry name" value="RNA_pol_sigma70_r4"/>
</dbReference>
<dbReference type="CDD" id="cd06171">
    <property type="entry name" value="Sigma70_r4"/>
    <property type="match status" value="1"/>
</dbReference>
<dbReference type="OrthoDB" id="9799825at2"/>
<evidence type="ECO:0000256" key="2">
    <source>
        <dbReference type="ARBA" id="ARBA00023082"/>
    </source>
</evidence>
<protein>
    <recommendedName>
        <fullName evidence="5">RNA polymerase sigma factor</fullName>
    </recommendedName>
</protein>
<keyword evidence="3 5" id="KW-0238">DNA-binding</keyword>
<evidence type="ECO:0000259" key="7">
    <source>
        <dbReference type="PROSITE" id="PS00716"/>
    </source>
</evidence>
<sequence length="265" mass="30433">MKGYEHLAGFTEEQLWEQYSSTKDRTIRNYFIEKYAPLVKYVAGRVMVNIPSSVDFQDLVSFGVIGLIDAIDKFDLNRDIKFKTYAVTRIRGAIFDELRNIDWLPRSVRQKAKEIERTISQLELKLGRSAKDDEIAAAMGISVEEFHQQLLRVGTNALVSMDENWLMNDGNDNSPMSMEETLESVSVSNPNALAERTELKKIIAHAITELPDREKQVLILYYYEELTLKEIGSILAVTESRVSQLHTKAIMRLRGRLDKIQKETK</sequence>
<comment type="similarity">
    <text evidence="5">Belongs to the sigma-70 factor family.</text>
</comment>
<dbReference type="RefSeq" id="WP_092318968.1">
    <property type="nucleotide sequence ID" value="NZ_FOKY01000005.1"/>
</dbReference>
<dbReference type="SUPFAM" id="SSF88946">
    <property type="entry name" value="Sigma2 domain of RNA polymerase sigma factors"/>
    <property type="match status" value="1"/>
</dbReference>
<dbReference type="Pfam" id="PF04539">
    <property type="entry name" value="Sigma70_r3"/>
    <property type="match status" value="1"/>
</dbReference>
<dbReference type="EMBL" id="FOKY01000005">
    <property type="protein sequence ID" value="SFB79973.1"/>
    <property type="molecule type" value="Genomic_DNA"/>
</dbReference>
<keyword evidence="1 5" id="KW-0805">Transcription regulation</keyword>
<dbReference type="STRING" id="34097.SAMN02745150_00850"/>
<dbReference type="Pfam" id="PF04542">
    <property type="entry name" value="Sigma70_r2"/>
    <property type="match status" value="1"/>
</dbReference>
<dbReference type="PANTHER" id="PTHR30385">
    <property type="entry name" value="SIGMA FACTOR F FLAGELLAR"/>
    <property type="match status" value="1"/>
</dbReference>
<dbReference type="GO" id="GO:0016987">
    <property type="term" value="F:sigma factor activity"/>
    <property type="evidence" value="ECO:0007669"/>
    <property type="project" value="UniProtKB-KW"/>
</dbReference>
<evidence type="ECO:0000256" key="4">
    <source>
        <dbReference type="ARBA" id="ARBA00023163"/>
    </source>
</evidence>
<dbReference type="InterPro" id="IPR014284">
    <property type="entry name" value="RNA_pol_sigma-70_dom"/>
</dbReference>
<organism evidence="8 9">
    <name type="scientific">Brevinema andersonii</name>
    <dbReference type="NCBI Taxonomy" id="34097"/>
    <lineage>
        <taxon>Bacteria</taxon>
        <taxon>Pseudomonadati</taxon>
        <taxon>Spirochaetota</taxon>
        <taxon>Spirochaetia</taxon>
        <taxon>Brevinematales</taxon>
        <taxon>Brevinemataceae</taxon>
        <taxon>Brevinema</taxon>
    </lineage>
</organism>
<gene>
    <name evidence="8" type="ORF">SAMN02745150_00850</name>
</gene>
<keyword evidence="9" id="KW-1185">Reference proteome</keyword>
<dbReference type="NCBIfam" id="TIGR02479">
    <property type="entry name" value="FliA_WhiG"/>
    <property type="match status" value="1"/>
</dbReference>
<dbReference type="NCBIfam" id="TIGR02937">
    <property type="entry name" value="sigma70-ECF"/>
    <property type="match status" value="1"/>
</dbReference>
<dbReference type="PROSITE" id="PS00715">
    <property type="entry name" value="SIGMA70_1"/>
    <property type="match status" value="1"/>
</dbReference>
<evidence type="ECO:0000313" key="8">
    <source>
        <dbReference type="EMBL" id="SFB79973.1"/>
    </source>
</evidence>
<keyword evidence="8" id="KW-0969">Cilium</keyword>
<dbReference type="PROSITE" id="PS00716">
    <property type="entry name" value="SIGMA70_2"/>
    <property type="match status" value="1"/>
</dbReference>
<dbReference type="PANTHER" id="PTHR30385:SF7">
    <property type="entry name" value="RNA POLYMERASE SIGMA FACTOR FLIA"/>
    <property type="match status" value="1"/>
</dbReference>
<keyword evidence="4 5" id="KW-0804">Transcription</keyword>
<dbReference type="InterPro" id="IPR007624">
    <property type="entry name" value="RNA_pol_sigma70_r3"/>
</dbReference>
<evidence type="ECO:0000256" key="1">
    <source>
        <dbReference type="ARBA" id="ARBA00023015"/>
    </source>
</evidence>
<keyword evidence="8" id="KW-0966">Cell projection</keyword>
<dbReference type="GO" id="GO:0003899">
    <property type="term" value="F:DNA-directed RNA polymerase activity"/>
    <property type="evidence" value="ECO:0007669"/>
    <property type="project" value="InterPro"/>
</dbReference>
<dbReference type="InterPro" id="IPR013325">
    <property type="entry name" value="RNA_pol_sigma_r2"/>
</dbReference>
<dbReference type="InterPro" id="IPR013324">
    <property type="entry name" value="RNA_pol_sigma_r3/r4-like"/>
</dbReference>
<dbReference type="PIRSF" id="PIRSF000770">
    <property type="entry name" value="RNA_pol_sigma-SigE/K"/>
    <property type="match status" value="1"/>
</dbReference>
<evidence type="ECO:0000313" key="9">
    <source>
        <dbReference type="Proteomes" id="UP000240042"/>
    </source>
</evidence>
<dbReference type="InterPro" id="IPR007627">
    <property type="entry name" value="RNA_pol_sigma70_r2"/>
</dbReference>
<name>A0A1I1E535_BREAD</name>
<dbReference type="Proteomes" id="UP000240042">
    <property type="component" value="Unassembled WGS sequence"/>
</dbReference>
<dbReference type="InterPro" id="IPR000943">
    <property type="entry name" value="RNA_pol_sigma70"/>
</dbReference>
<dbReference type="InterPro" id="IPR012845">
    <property type="entry name" value="RNA_pol_sigma_FliA_WhiG"/>
</dbReference>
<dbReference type="Pfam" id="PF04545">
    <property type="entry name" value="Sigma70_r4"/>
    <property type="match status" value="1"/>
</dbReference>
<dbReference type="Gene3D" id="1.20.140.160">
    <property type="match status" value="1"/>
</dbReference>
<evidence type="ECO:0000256" key="5">
    <source>
        <dbReference type="RuleBase" id="RU362124"/>
    </source>
</evidence>
<evidence type="ECO:0000256" key="3">
    <source>
        <dbReference type="ARBA" id="ARBA00023125"/>
    </source>
</evidence>
<reference evidence="9" key="1">
    <citation type="submission" date="2016-10" db="EMBL/GenBank/DDBJ databases">
        <authorList>
            <person name="Varghese N."/>
            <person name="Submissions S."/>
        </authorList>
    </citation>
    <scope>NUCLEOTIDE SEQUENCE [LARGE SCALE GENOMIC DNA]</scope>
    <source>
        <strain evidence="9">ATCC 43811</strain>
    </source>
</reference>
<dbReference type="PRINTS" id="PR00046">
    <property type="entry name" value="SIGMA70FCT"/>
</dbReference>
<keyword evidence="8" id="KW-0282">Flagellum</keyword>
<dbReference type="NCBIfam" id="NF004935">
    <property type="entry name" value="PRK06288.1"/>
    <property type="match status" value="1"/>
</dbReference>
<feature type="domain" description="RNA polymerase sigma-70" evidence="7">
    <location>
        <begin position="227"/>
        <end position="253"/>
    </location>
</feature>